<reference evidence="2 3" key="1">
    <citation type="submission" date="2019-12" db="EMBL/GenBank/DDBJ databases">
        <title>Novel species isolated from a subtropical stream in China.</title>
        <authorList>
            <person name="Lu H."/>
        </authorList>
    </citation>
    <scope>NUCLEOTIDE SEQUENCE [LARGE SCALE GENOMIC DNA]</scope>
    <source>
        <strain evidence="2 3">FT127W</strain>
    </source>
</reference>
<gene>
    <name evidence="2" type="ORF">GTP77_10170</name>
</gene>
<accession>A0A7X4HAK8</accession>
<feature type="chain" id="PRO_5031399751" description="Transporter substrate-binding domain-containing protein" evidence="1">
    <location>
        <begin position="27"/>
        <end position="312"/>
    </location>
</feature>
<keyword evidence="3" id="KW-1185">Reference proteome</keyword>
<keyword evidence="1" id="KW-0732">Signal</keyword>
<evidence type="ECO:0000256" key="1">
    <source>
        <dbReference type="SAM" id="SignalP"/>
    </source>
</evidence>
<protein>
    <recommendedName>
        <fullName evidence="4">Transporter substrate-binding domain-containing protein</fullName>
    </recommendedName>
</protein>
<organism evidence="2 3">
    <name type="scientific">Pseudoduganella aquatica</name>
    <dbReference type="NCBI Taxonomy" id="2660641"/>
    <lineage>
        <taxon>Bacteria</taxon>
        <taxon>Pseudomonadati</taxon>
        <taxon>Pseudomonadota</taxon>
        <taxon>Betaproteobacteria</taxon>
        <taxon>Burkholderiales</taxon>
        <taxon>Oxalobacteraceae</taxon>
        <taxon>Telluria group</taxon>
        <taxon>Pseudoduganella</taxon>
    </lineage>
</organism>
<proteinExistence type="predicted"/>
<dbReference type="Proteomes" id="UP000450676">
    <property type="component" value="Unassembled WGS sequence"/>
</dbReference>
<dbReference type="AlphaFoldDB" id="A0A7X4HAK8"/>
<comment type="caution">
    <text evidence="2">The sequence shown here is derived from an EMBL/GenBank/DDBJ whole genome shotgun (WGS) entry which is preliminary data.</text>
</comment>
<dbReference type="SUPFAM" id="SSF53850">
    <property type="entry name" value="Periplasmic binding protein-like II"/>
    <property type="match status" value="1"/>
</dbReference>
<dbReference type="EMBL" id="WWCU01000008">
    <property type="protein sequence ID" value="MYN07709.1"/>
    <property type="molecule type" value="Genomic_DNA"/>
</dbReference>
<dbReference type="RefSeq" id="WP_161072045.1">
    <property type="nucleotide sequence ID" value="NZ_CP086370.1"/>
</dbReference>
<name>A0A7X4HAK8_9BURK</name>
<sequence>MPNPIVRVFIRAALAATLLASGHAAAMDVVIFDQPVNKADRRREYANALLSAVMERTTPEFGPYQIKHAAVHMERPRLFEALKEGKLANLTAYPATADWMRELKPVPIPIDMGLQSWRIFLIDQKSQPALRNAQTLDALGQLRAGSGSAWATLQSLQEAKLRVVTGSNYIGLFQMLMAGRFDYLPRGVNEIFAEYDTHKPANPTLAVEETLLLHDQIPSLFFVSPQEVRLHRRITAGMEALLKDGTLERLVLSYHRNDLRRAKLCGRKRFELPNRQLDPALFRRKELWLNPFEARHGFCPALLPRQAAALAF</sequence>
<evidence type="ECO:0000313" key="3">
    <source>
        <dbReference type="Proteomes" id="UP000450676"/>
    </source>
</evidence>
<feature type="signal peptide" evidence="1">
    <location>
        <begin position="1"/>
        <end position="26"/>
    </location>
</feature>
<evidence type="ECO:0008006" key="4">
    <source>
        <dbReference type="Google" id="ProtNLM"/>
    </source>
</evidence>
<evidence type="ECO:0000313" key="2">
    <source>
        <dbReference type="EMBL" id="MYN07709.1"/>
    </source>
</evidence>